<evidence type="ECO:0008006" key="6">
    <source>
        <dbReference type="Google" id="ProtNLM"/>
    </source>
</evidence>
<proteinExistence type="predicted"/>
<dbReference type="Proteomes" id="UP000321317">
    <property type="component" value="Unassembled WGS sequence"/>
</dbReference>
<accession>A0AAX2UMH3</accession>
<dbReference type="AlphaFoldDB" id="A0AAX2UMH3"/>
<organism evidence="2 4">
    <name type="scientific">Campylobacter helveticus</name>
    <dbReference type="NCBI Taxonomy" id="28898"/>
    <lineage>
        <taxon>Bacteria</taxon>
        <taxon>Pseudomonadati</taxon>
        <taxon>Campylobacterota</taxon>
        <taxon>Epsilonproteobacteria</taxon>
        <taxon>Campylobacterales</taxon>
        <taxon>Campylobacteraceae</taxon>
        <taxon>Campylobacter</taxon>
    </lineage>
</organism>
<evidence type="ECO:0000313" key="4">
    <source>
        <dbReference type="Proteomes" id="UP000306813"/>
    </source>
</evidence>
<dbReference type="RefSeq" id="WP_082200138.1">
    <property type="nucleotide sequence ID" value="NZ_CAUWMG010000043.1"/>
</dbReference>
<evidence type="ECO:0000313" key="3">
    <source>
        <dbReference type="EMBL" id="TXK60820.1"/>
    </source>
</evidence>
<sequence>MKKYALIGILSVLTLILLIVVFVLLWNFKSDSNFLPQFIKEHNATETILNKTKTWQQELAMWPVKDFTPAAEQFRLYFDADTSELREKSKYYQLIINKYDIYSMFCLRQTLDSFKVKYFLLKSIESPEIFLDTDNQKLIEEIINELKKYKINTQAKEIWL</sequence>
<keyword evidence="1" id="KW-1133">Transmembrane helix</keyword>
<dbReference type="EMBL" id="VRMA01000002">
    <property type="protein sequence ID" value="TXK60820.1"/>
    <property type="molecule type" value="Genomic_DNA"/>
</dbReference>
<reference evidence="3 5" key="2">
    <citation type="submission" date="2019-08" db="EMBL/GenBank/DDBJ databases">
        <title>Rapid identification of Enteric Bacteria from Whole Genome Sequences (WGS) using Average Nucleotide Identity (ANI).</title>
        <authorList>
            <person name="Lane C."/>
        </authorList>
    </citation>
    <scope>NUCLEOTIDE SEQUENCE [LARGE SCALE GENOMIC DNA]</scope>
    <source>
        <strain evidence="3 5">D4984</strain>
    </source>
</reference>
<keyword evidence="1" id="KW-0812">Transmembrane</keyword>
<dbReference type="KEGG" id="chv:CHELV3228_1198"/>
<feature type="transmembrane region" description="Helical" evidence="1">
    <location>
        <begin position="6"/>
        <end position="28"/>
    </location>
</feature>
<evidence type="ECO:0000313" key="5">
    <source>
        <dbReference type="Proteomes" id="UP000321317"/>
    </source>
</evidence>
<name>A0AAX2UMH3_9BACT</name>
<comment type="caution">
    <text evidence="2">The sequence shown here is derived from an EMBL/GenBank/DDBJ whole genome shotgun (WGS) entry which is preliminary data.</text>
</comment>
<evidence type="ECO:0000313" key="2">
    <source>
        <dbReference type="EMBL" id="TNB58514.1"/>
    </source>
</evidence>
<keyword evidence="5" id="KW-1185">Reference proteome</keyword>
<dbReference type="EMBL" id="VDBS01000017">
    <property type="protein sequence ID" value="TNB58514.1"/>
    <property type="molecule type" value="Genomic_DNA"/>
</dbReference>
<gene>
    <name evidence="2" type="ORF">FDW42_01860</name>
    <name evidence="3" type="ORF">FVD16_00070</name>
</gene>
<dbReference type="GeneID" id="52037101"/>
<evidence type="ECO:0000256" key="1">
    <source>
        <dbReference type="SAM" id="Phobius"/>
    </source>
</evidence>
<keyword evidence="1" id="KW-0472">Membrane</keyword>
<dbReference type="Proteomes" id="UP000306813">
    <property type="component" value="Unassembled WGS sequence"/>
</dbReference>
<protein>
    <recommendedName>
        <fullName evidence="6">Periplasmic protein</fullName>
    </recommendedName>
</protein>
<reference evidence="2 4" key="1">
    <citation type="submission" date="2019-05" db="EMBL/GenBank/DDBJ databases">
        <title>Draft genomes of eight strains of Campylobacter helveticus isolated from cats and a dog in New Zealand.</title>
        <authorList>
            <person name="Bojanic K."/>
            <person name="Midwinter A.C."/>
            <person name="Biggs P.J."/>
            <person name="Acke E."/>
            <person name="Cornelius A.J."/>
            <person name="Marshall J.C."/>
        </authorList>
    </citation>
    <scope>NUCLEOTIDE SEQUENCE [LARGE SCALE GENOMIC DNA]</scope>
    <source>
        <strain evidence="2 4">ACP123b</strain>
    </source>
</reference>